<feature type="region of interest" description="Disordered" evidence="2">
    <location>
        <begin position="1"/>
        <end position="131"/>
    </location>
</feature>
<evidence type="ECO:0000313" key="4">
    <source>
        <dbReference type="EMBL" id="KCV69379.1"/>
    </source>
</evidence>
<dbReference type="InterPro" id="IPR035979">
    <property type="entry name" value="RBD_domain_sf"/>
</dbReference>
<dbReference type="SUPFAM" id="SSF54928">
    <property type="entry name" value="RNA-binding domain, RBD"/>
    <property type="match status" value="2"/>
</dbReference>
<evidence type="ECO:0000256" key="1">
    <source>
        <dbReference type="PROSITE-ProRule" id="PRU00176"/>
    </source>
</evidence>
<feature type="compositionally biased region" description="Basic and acidic residues" evidence="2">
    <location>
        <begin position="62"/>
        <end position="91"/>
    </location>
</feature>
<dbReference type="eggNOG" id="KOG0124">
    <property type="taxonomic scope" value="Eukaryota"/>
</dbReference>
<dbReference type="STRING" id="691883.A0A058Z523"/>
<dbReference type="SMART" id="SM00361">
    <property type="entry name" value="RRM_1"/>
    <property type="match status" value="2"/>
</dbReference>
<feature type="compositionally biased region" description="Low complexity" evidence="2">
    <location>
        <begin position="20"/>
        <end position="32"/>
    </location>
</feature>
<dbReference type="InterPro" id="IPR000504">
    <property type="entry name" value="RRM_dom"/>
</dbReference>
<dbReference type="CDD" id="cd12285">
    <property type="entry name" value="RRM3_RBM39_like"/>
    <property type="match status" value="1"/>
</dbReference>
<dbReference type="OrthoDB" id="5411533at2759"/>
<dbReference type="AlphaFoldDB" id="A0A058Z523"/>
<dbReference type="GO" id="GO:0000380">
    <property type="term" value="P:alternative mRNA splicing, via spliceosome"/>
    <property type="evidence" value="ECO:0007669"/>
    <property type="project" value="TreeGrafter"/>
</dbReference>
<dbReference type="PROSITE" id="PS50102">
    <property type="entry name" value="RRM"/>
    <property type="match status" value="2"/>
</dbReference>
<feature type="domain" description="RRM" evidence="3">
    <location>
        <begin position="200"/>
        <end position="280"/>
    </location>
</feature>
<dbReference type="GO" id="GO:0071011">
    <property type="term" value="C:precatalytic spliceosome"/>
    <property type="evidence" value="ECO:0007669"/>
    <property type="project" value="TreeGrafter"/>
</dbReference>
<organism evidence="4">
    <name type="scientific">Fonticula alba</name>
    <name type="common">Slime mold</name>
    <dbReference type="NCBI Taxonomy" id="691883"/>
    <lineage>
        <taxon>Eukaryota</taxon>
        <taxon>Rotosphaerida</taxon>
        <taxon>Fonticulaceae</taxon>
        <taxon>Fonticula</taxon>
    </lineage>
</organism>
<keyword evidence="1" id="KW-0694">RNA-binding</keyword>
<dbReference type="OMA" id="IAMSGHM"/>
<evidence type="ECO:0000259" key="3">
    <source>
        <dbReference type="PROSITE" id="PS50102"/>
    </source>
</evidence>
<feature type="domain" description="RRM" evidence="3">
    <location>
        <begin position="296"/>
        <end position="375"/>
    </location>
</feature>
<dbReference type="InterPro" id="IPR012677">
    <property type="entry name" value="Nucleotide-bd_a/b_plait_sf"/>
</dbReference>
<dbReference type="Proteomes" id="UP000030693">
    <property type="component" value="Unassembled WGS sequence"/>
</dbReference>
<dbReference type="SMART" id="SM00360">
    <property type="entry name" value="RRM"/>
    <property type="match status" value="3"/>
</dbReference>
<gene>
    <name evidence="4" type="ORF">H696_03810</name>
</gene>
<dbReference type="PANTHER" id="PTHR47330:SF1">
    <property type="entry name" value="POLY(U)-BINDING-SPLICING FACTOR PUF60"/>
    <property type="match status" value="1"/>
</dbReference>
<dbReference type="GO" id="GO:0003723">
    <property type="term" value="F:RNA binding"/>
    <property type="evidence" value="ECO:0007669"/>
    <property type="project" value="UniProtKB-UniRule"/>
</dbReference>
<dbReference type="GO" id="GO:0006376">
    <property type="term" value="P:mRNA splice site recognition"/>
    <property type="evidence" value="ECO:0007669"/>
    <property type="project" value="TreeGrafter"/>
</dbReference>
<feature type="region of interest" description="Disordered" evidence="2">
    <location>
        <begin position="277"/>
        <end position="296"/>
    </location>
</feature>
<protein>
    <recommendedName>
        <fullName evidence="3">RRM domain-containing protein</fullName>
    </recommendedName>
</protein>
<accession>A0A058Z523</accession>
<dbReference type="GO" id="GO:0000381">
    <property type="term" value="P:regulation of alternative mRNA splicing, via spliceosome"/>
    <property type="evidence" value="ECO:0007669"/>
    <property type="project" value="TreeGrafter"/>
</dbReference>
<dbReference type="InterPro" id="IPR051974">
    <property type="entry name" value="PUF60_regulator"/>
</dbReference>
<evidence type="ECO:0000313" key="5">
    <source>
        <dbReference type="Proteomes" id="UP000030693"/>
    </source>
</evidence>
<feature type="compositionally biased region" description="Basic residues" evidence="2">
    <location>
        <begin position="50"/>
        <end position="61"/>
    </location>
</feature>
<dbReference type="GO" id="GO:0071013">
    <property type="term" value="C:catalytic step 2 spliceosome"/>
    <property type="evidence" value="ECO:0007669"/>
    <property type="project" value="TreeGrafter"/>
</dbReference>
<evidence type="ECO:0000256" key="2">
    <source>
        <dbReference type="SAM" id="MobiDB-lite"/>
    </source>
</evidence>
<dbReference type="Pfam" id="PF00076">
    <property type="entry name" value="RRM_1"/>
    <property type="match status" value="2"/>
</dbReference>
<sequence length="602" mass="65540">MTSREASPIMSDPARREASPDASGPDAPGPDSMEVPGSPGRSARDERARSRSPSRSRRSRDRSRDSSVSERDRDRSRSSRDHDRYRSSDRSRSRRSSPSPSRSRGGGSSPVSSREAHWRKTMTEEEASLPEEHVSAMQAKFAEFGVSEDLLPEYYKVLCSRALAFANNVHTDFVARSERQAALQKKLAQEELQRLIHSWSTLYIGNIPHEITPQQLFEIFSTFGYIRSSDMPFDSATQKFKGFGFVEYEVPEAATAAFIMNGLTLGTHLPRSIRVSRPSKVDQTRPNGGLPPPTENRAYLANISPRLTEDVLSRIFNLAGEVTRCVLVPDPLHPGFHKTYGFVEFSEPASVNKAIESYHGYDIEGRQLCVTRSVAGLDLPEGMSSMDPGMVLPPEAAPQSAPFIATQIGPNGLATRFQGGACGSGAIGGGAPSGQPIAGAAPIPMPTPSFGGDRSPAGIMPIPGPGGPVYDPTATALRGGGGSAMQQAIMRELLVNSVPASQTLLLENMARNSDVMDKEEAEDFVAEIRSECERSGPIRAIVFHVFGDRADPNAPVRFFVRFNTTEAAVKCQDVMNGRWFAGQRIVARLYDDAKFLSEDFTA</sequence>
<keyword evidence="5" id="KW-1185">Reference proteome</keyword>
<dbReference type="PANTHER" id="PTHR47330">
    <property type="entry name" value="POLY(U)-BINDING-SPLICING FACTOR PUF60-B-RELATED"/>
    <property type="match status" value="1"/>
</dbReference>
<dbReference type="Gene3D" id="3.30.70.330">
    <property type="match status" value="3"/>
</dbReference>
<dbReference type="GeneID" id="20528535"/>
<dbReference type="EMBL" id="KB932206">
    <property type="protein sequence ID" value="KCV69379.1"/>
    <property type="molecule type" value="Genomic_DNA"/>
</dbReference>
<feature type="compositionally biased region" description="Low complexity" evidence="2">
    <location>
        <begin position="96"/>
        <end position="113"/>
    </location>
</feature>
<dbReference type="InterPro" id="IPR003954">
    <property type="entry name" value="RRM_euk-type"/>
</dbReference>
<feature type="compositionally biased region" description="Basic and acidic residues" evidence="2">
    <location>
        <begin position="114"/>
        <end position="123"/>
    </location>
</feature>
<proteinExistence type="predicted"/>
<dbReference type="RefSeq" id="XP_009495944.1">
    <property type="nucleotide sequence ID" value="XM_009497669.1"/>
</dbReference>
<reference evidence="4" key="1">
    <citation type="submission" date="2013-04" db="EMBL/GenBank/DDBJ databases">
        <title>The Genome Sequence of Fonticula alba ATCC 38817.</title>
        <authorList>
            <consortium name="The Broad Institute Genomics Platform"/>
            <person name="Russ C."/>
            <person name="Cuomo C."/>
            <person name="Burger G."/>
            <person name="Gray M.W."/>
            <person name="Holland P.W.H."/>
            <person name="King N."/>
            <person name="Lang F.B.F."/>
            <person name="Roger A.J."/>
            <person name="Ruiz-Trillo I."/>
            <person name="Brown M."/>
            <person name="Walker B."/>
            <person name="Young S."/>
            <person name="Zeng Q."/>
            <person name="Gargeya S."/>
            <person name="Fitzgerald M."/>
            <person name="Haas B."/>
            <person name="Abouelleil A."/>
            <person name="Allen A.W."/>
            <person name="Alvarado L."/>
            <person name="Arachchi H.M."/>
            <person name="Berlin A.M."/>
            <person name="Chapman S.B."/>
            <person name="Gainer-Dewar J."/>
            <person name="Goldberg J."/>
            <person name="Griggs A."/>
            <person name="Gujja S."/>
            <person name="Hansen M."/>
            <person name="Howarth C."/>
            <person name="Imamovic A."/>
            <person name="Ireland A."/>
            <person name="Larimer J."/>
            <person name="McCowan C."/>
            <person name="Murphy C."/>
            <person name="Pearson M."/>
            <person name="Poon T.W."/>
            <person name="Priest M."/>
            <person name="Roberts A."/>
            <person name="Saif S."/>
            <person name="Shea T."/>
            <person name="Sisk P."/>
            <person name="Sykes S."/>
            <person name="Wortman J."/>
            <person name="Nusbaum C."/>
            <person name="Birren B."/>
        </authorList>
    </citation>
    <scope>NUCLEOTIDE SEQUENCE [LARGE SCALE GENOMIC DNA]</scope>
    <source>
        <strain evidence="4">ATCC 38817</strain>
    </source>
</reference>
<name>A0A058Z523_FONAL</name>